<name>A0A2T0BJ45_9CLOT</name>
<organism evidence="8 9">
    <name type="scientific">Clostridium vincentii</name>
    <dbReference type="NCBI Taxonomy" id="52704"/>
    <lineage>
        <taxon>Bacteria</taxon>
        <taxon>Bacillati</taxon>
        <taxon>Bacillota</taxon>
        <taxon>Clostridia</taxon>
        <taxon>Eubacteriales</taxon>
        <taxon>Clostridiaceae</taxon>
        <taxon>Clostridium</taxon>
    </lineage>
</organism>
<dbReference type="PANTHER" id="PTHR47268:SF4">
    <property type="entry name" value="ACYLPHOSPHATASE"/>
    <property type="match status" value="1"/>
</dbReference>
<keyword evidence="9" id="KW-1185">Reference proteome</keyword>
<comment type="similarity">
    <text evidence="1 6">Belongs to the acylphosphatase family.</text>
</comment>
<dbReference type="OrthoDB" id="9808093at2"/>
<dbReference type="EMBL" id="PVXQ01000004">
    <property type="protein sequence ID" value="PRR83891.1"/>
    <property type="molecule type" value="Genomic_DNA"/>
</dbReference>
<dbReference type="Pfam" id="PF00708">
    <property type="entry name" value="Acylphosphatase"/>
    <property type="match status" value="1"/>
</dbReference>
<dbReference type="InterPro" id="IPR001792">
    <property type="entry name" value="Acylphosphatase-like_dom"/>
</dbReference>
<dbReference type="InterPro" id="IPR020456">
    <property type="entry name" value="Acylphosphatase"/>
</dbReference>
<evidence type="ECO:0000313" key="8">
    <source>
        <dbReference type="EMBL" id="PRR83891.1"/>
    </source>
</evidence>
<dbReference type="PROSITE" id="PS00150">
    <property type="entry name" value="ACYLPHOSPHATASE_1"/>
    <property type="match status" value="1"/>
</dbReference>
<keyword evidence="5 8" id="KW-0378">Hydrolase</keyword>
<feature type="domain" description="Acylphosphatase-like" evidence="7">
    <location>
        <begin position="3"/>
        <end position="90"/>
    </location>
</feature>
<comment type="catalytic activity">
    <reaction evidence="4 5">
        <text>an acyl phosphate + H2O = a carboxylate + phosphate + H(+)</text>
        <dbReference type="Rhea" id="RHEA:14965"/>
        <dbReference type="ChEBI" id="CHEBI:15377"/>
        <dbReference type="ChEBI" id="CHEBI:15378"/>
        <dbReference type="ChEBI" id="CHEBI:29067"/>
        <dbReference type="ChEBI" id="CHEBI:43474"/>
        <dbReference type="ChEBI" id="CHEBI:59918"/>
        <dbReference type="EC" id="3.6.1.7"/>
    </reaction>
</comment>
<dbReference type="PROSITE" id="PS51160">
    <property type="entry name" value="ACYLPHOSPHATASE_3"/>
    <property type="match status" value="1"/>
</dbReference>
<evidence type="ECO:0000256" key="3">
    <source>
        <dbReference type="ARBA" id="ARBA00015991"/>
    </source>
</evidence>
<dbReference type="SUPFAM" id="SSF54975">
    <property type="entry name" value="Acylphosphatase/BLUF domain-like"/>
    <property type="match status" value="1"/>
</dbReference>
<evidence type="ECO:0000256" key="5">
    <source>
        <dbReference type="PROSITE-ProRule" id="PRU00520"/>
    </source>
</evidence>
<evidence type="ECO:0000256" key="2">
    <source>
        <dbReference type="ARBA" id="ARBA00012150"/>
    </source>
</evidence>
<feature type="active site" evidence="5">
    <location>
        <position position="36"/>
    </location>
</feature>
<evidence type="ECO:0000256" key="1">
    <source>
        <dbReference type="ARBA" id="ARBA00005614"/>
    </source>
</evidence>
<feature type="active site" evidence="5">
    <location>
        <position position="18"/>
    </location>
</feature>
<accession>A0A2T0BJ45</accession>
<dbReference type="Proteomes" id="UP000239471">
    <property type="component" value="Unassembled WGS sequence"/>
</dbReference>
<dbReference type="InterPro" id="IPR017968">
    <property type="entry name" value="Acylphosphatase_CS"/>
</dbReference>
<evidence type="ECO:0000256" key="4">
    <source>
        <dbReference type="ARBA" id="ARBA00047645"/>
    </source>
</evidence>
<protein>
    <recommendedName>
        <fullName evidence="3 5">acylphosphatase</fullName>
        <ecNumber evidence="2 5">3.6.1.7</ecNumber>
    </recommendedName>
</protein>
<dbReference type="AlphaFoldDB" id="A0A2T0BJ45"/>
<dbReference type="Gene3D" id="3.30.70.100">
    <property type="match status" value="1"/>
</dbReference>
<comment type="caution">
    <text evidence="8">The sequence shown here is derived from an EMBL/GenBank/DDBJ whole genome shotgun (WGS) entry which is preliminary data.</text>
</comment>
<evidence type="ECO:0000313" key="9">
    <source>
        <dbReference type="Proteomes" id="UP000239471"/>
    </source>
</evidence>
<evidence type="ECO:0000256" key="6">
    <source>
        <dbReference type="RuleBase" id="RU004168"/>
    </source>
</evidence>
<reference evidence="8 9" key="1">
    <citation type="submission" date="2018-03" db="EMBL/GenBank/DDBJ databases">
        <title>Genome sequence of Clostridium vincentii DSM 10228.</title>
        <authorList>
            <person name="Poehlein A."/>
            <person name="Daniel R."/>
        </authorList>
    </citation>
    <scope>NUCLEOTIDE SEQUENCE [LARGE SCALE GENOMIC DNA]</scope>
    <source>
        <strain evidence="8 9">DSM 10228</strain>
    </source>
</reference>
<proteinExistence type="inferred from homology"/>
<sequence length="90" mass="10439">MVRYFLVVDGQVQGVGFRFFAQCNAAKYSLTGLARNMDNGMVEMEVQGSEEDIQKFISIIRKGNRFIRVNDFSMKRIDVITNDKKFKITY</sequence>
<dbReference type="InterPro" id="IPR036046">
    <property type="entry name" value="Acylphosphatase-like_dom_sf"/>
</dbReference>
<dbReference type="EC" id="3.6.1.7" evidence="2 5"/>
<evidence type="ECO:0000259" key="7">
    <source>
        <dbReference type="PROSITE" id="PS51160"/>
    </source>
</evidence>
<gene>
    <name evidence="8" type="primary">acyP</name>
    <name evidence="8" type="ORF">CLVI_05450</name>
</gene>
<dbReference type="PANTHER" id="PTHR47268">
    <property type="entry name" value="ACYLPHOSPHATASE"/>
    <property type="match status" value="1"/>
</dbReference>
<dbReference type="GO" id="GO:0003998">
    <property type="term" value="F:acylphosphatase activity"/>
    <property type="evidence" value="ECO:0007669"/>
    <property type="project" value="UniProtKB-EC"/>
</dbReference>